<keyword evidence="6" id="KW-0539">Nucleus</keyword>
<dbReference type="FunFam" id="1.10.10.10:FF:000027">
    <property type="entry name" value="Heat shock transcription factor 1"/>
    <property type="match status" value="1"/>
</dbReference>
<evidence type="ECO:0000256" key="8">
    <source>
        <dbReference type="SAM" id="MobiDB-lite"/>
    </source>
</evidence>
<evidence type="ECO:0000256" key="1">
    <source>
        <dbReference type="ARBA" id="ARBA00004123"/>
    </source>
</evidence>
<dbReference type="OrthoDB" id="60033at2759"/>
<evidence type="ECO:0000256" key="5">
    <source>
        <dbReference type="ARBA" id="ARBA00023163"/>
    </source>
</evidence>
<evidence type="ECO:0000256" key="6">
    <source>
        <dbReference type="ARBA" id="ARBA00023242"/>
    </source>
</evidence>
<evidence type="ECO:0000256" key="2">
    <source>
        <dbReference type="ARBA" id="ARBA00006403"/>
    </source>
</evidence>
<sequence>MNYEGELAASGLNVAKPAVLYEVCQTPDDMKPSSSKFLLSLWEMLCDPNSQDDVSWSEDGSYFVISNTRRFSENVLPVYFKHNNLTSFTRQLYNYGFSRISALMKPDFLRMLGRRTHAKTEFLAFKHANFHRDHPEFLTNVRKRQQRPEGLSVWQTVFQINAKLDSICDRLNDFGRRLNLLEAKQDASEKRYSGLWKIFNYAMSTALMSRGESMANKQHAMLKFNSRLKLAQPNEDLNLSPSMKKHRLDDMQTATLNGQTYLRVPSDDIPLVRRALLACQPSTKEGSKCSLTYQIDQNQPQENSTVNENGCNALVVRSPRYAVVNSSLNMPENVYQQASVPSVTDANGNNLFCNGNRSTAVLDNVNPENSTSFQSVSRESRDLASLGVSSGSQTESGNGLTKWPEDSSSTNFDFGNSADDPFLGMTDLFGLPLNMDEVHTPKFPLDFDKNEEAKGGMADSLFPDITTSDASATDPNVTSSSLYADSDMLDRQIPASSPSQALFEQDFLSNAANPDVWNNADASGLADPMLSSANFGAASMGNGVVTSANLLRDGSSAQDYIAQTRYSGLNGQGPAFDLKKGAEVPLATLTNKQKTSLEAPTERKKIVANPSSGKVFRLSIKPVKK</sequence>
<evidence type="ECO:0000313" key="11">
    <source>
        <dbReference type="EMBL" id="KFD71317.1"/>
    </source>
</evidence>
<dbReference type="Proteomes" id="UP000030764">
    <property type="component" value="Unassembled WGS sequence"/>
</dbReference>
<evidence type="ECO:0000256" key="3">
    <source>
        <dbReference type="ARBA" id="ARBA00023015"/>
    </source>
</evidence>
<proteinExistence type="inferred from homology"/>
<evidence type="ECO:0000256" key="7">
    <source>
        <dbReference type="RuleBase" id="RU004020"/>
    </source>
</evidence>
<keyword evidence="4" id="KW-0238">DNA-binding</keyword>
<evidence type="ECO:0000259" key="9">
    <source>
        <dbReference type="SMART" id="SM00415"/>
    </source>
</evidence>
<dbReference type="GO" id="GO:0005634">
    <property type="term" value="C:nucleus"/>
    <property type="evidence" value="ECO:0007669"/>
    <property type="project" value="UniProtKB-SubCell"/>
</dbReference>
<gene>
    <name evidence="10" type="ORF">M513_03567</name>
    <name evidence="11" type="ORF">M514_03567</name>
</gene>
<keyword evidence="5" id="KW-0804">Transcription</keyword>
<dbReference type="EMBL" id="KL367483">
    <property type="protein sequence ID" value="KFD71317.1"/>
    <property type="molecule type" value="Genomic_DNA"/>
</dbReference>
<dbReference type="EMBL" id="KL363199">
    <property type="protein sequence ID" value="KFD55515.1"/>
    <property type="molecule type" value="Genomic_DNA"/>
</dbReference>
<dbReference type="InterPro" id="IPR000232">
    <property type="entry name" value="HSF_DNA-bd"/>
</dbReference>
<reference evidence="10 12" key="1">
    <citation type="journal article" date="2014" name="Nat. Genet.">
        <title>Genome and transcriptome of the porcine whipworm Trichuris suis.</title>
        <authorList>
            <person name="Jex A.R."/>
            <person name="Nejsum P."/>
            <person name="Schwarz E.M."/>
            <person name="Hu L."/>
            <person name="Young N.D."/>
            <person name="Hall R.S."/>
            <person name="Korhonen P.K."/>
            <person name="Liao S."/>
            <person name="Thamsborg S."/>
            <person name="Xia J."/>
            <person name="Xu P."/>
            <person name="Wang S."/>
            <person name="Scheerlinck J.P."/>
            <person name="Hofmann A."/>
            <person name="Sternberg P.W."/>
            <person name="Wang J."/>
            <person name="Gasser R.B."/>
        </authorList>
    </citation>
    <scope>NUCLEOTIDE SEQUENCE [LARGE SCALE GENOMIC DNA]</scope>
    <source>
        <strain evidence="11">DCEP-RM93F</strain>
        <strain evidence="10">DCEP-RM93M</strain>
    </source>
</reference>
<name>A0A085ME69_9BILA</name>
<feature type="region of interest" description="Disordered" evidence="8">
    <location>
        <begin position="454"/>
        <end position="479"/>
    </location>
</feature>
<evidence type="ECO:0000313" key="12">
    <source>
        <dbReference type="Proteomes" id="UP000030764"/>
    </source>
</evidence>
<accession>A0A085ME69</accession>
<dbReference type="PANTHER" id="PTHR10015:SF427">
    <property type="entry name" value="HEAT SHOCK FACTOR PROTEIN"/>
    <property type="match status" value="1"/>
</dbReference>
<dbReference type="InterPro" id="IPR036388">
    <property type="entry name" value="WH-like_DNA-bd_sf"/>
</dbReference>
<keyword evidence="12" id="KW-1185">Reference proteome</keyword>
<dbReference type="AlphaFoldDB" id="A0A085ME69"/>
<feature type="domain" description="HSF-type DNA-binding" evidence="9">
    <location>
        <begin position="33"/>
        <end position="144"/>
    </location>
</feature>
<dbReference type="PRINTS" id="PR00056">
    <property type="entry name" value="HSFDOMAIN"/>
</dbReference>
<feature type="compositionally biased region" description="Polar residues" evidence="8">
    <location>
        <begin position="387"/>
        <end position="399"/>
    </location>
</feature>
<feature type="region of interest" description="Disordered" evidence="8">
    <location>
        <begin position="384"/>
        <end position="414"/>
    </location>
</feature>
<dbReference type="Gene3D" id="1.10.10.10">
    <property type="entry name" value="Winged helix-like DNA-binding domain superfamily/Winged helix DNA-binding domain"/>
    <property type="match status" value="1"/>
</dbReference>
<dbReference type="PANTHER" id="PTHR10015">
    <property type="entry name" value="HEAT SHOCK TRANSCRIPTION FACTOR"/>
    <property type="match status" value="1"/>
</dbReference>
<protein>
    <recommendedName>
        <fullName evidence="9">HSF-type DNA-binding domain-containing protein</fullName>
    </recommendedName>
</protein>
<evidence type="ECO:0000256" key="4">
    <source>
        <dbReference type="ARBA" id="ARBA00023125"/>
    </source>
</evidence>
<dbReference type="SUPFAM" id="SSF46785">
    <property type="entry name" value="Winged helix' DNA-binding domain"/>
    <property type="match status" value="1"/>
</dbReference>
<dbReference type="SMART" id="SM00415">
    <property type="entry name" value="HSF"/>
    <property type="match status" value="1"/>
</dbReference>
<dbReference type="InterPro" id="IPR036390">
    <property type="entry name" value="WH_DNA-bd_sf"/>
</dbReference>
<keyword evidence="3" id="KW-0805">Transcription regulation</keyword>
<dbReference type="GO" id="GO:0043565">
    <property type="term" value="F:sequence-specific DNA binding"/>
    <property type="evidence" value="ECO:0007669"/>
    <property type="project" value="InterPro"/>
</dbReference>
<dbReference type="Proteomes" id="UP000030758">
    <property type="component" value="Unassembled WGS sequence"/>
</dbReference>
<comment type="similarity">
    <text evidence="2 7">Belongs to the HSF family.</text>
</comment>
<comment type="subcellular location">
    <subcellularLocation>
        <location evidence="1">Nucleus</location>
    </subcellularLocation>
</comment>
<feature type="compositionally biased region" description="Polar residues" evidence="8">
    <location>
        <begin position="465"/>
        <end position="479"/>
    </location>
</feature>
<dbReference type="GO" id="GO:0003700">
    <property type="term" value="F:DNA-binding transcription factor activity"/>
    <property type="evidence" value="ECO:0007669"/>
    <property type="project" value="InterPro"/>
</dbReference>
<organism evidence="10 12">
    <name type="scientific">Trichuris suis</name>
    <name type="common">pig whipworm</name>
    <dbReference type="NCBI Taxonomy" id="68888"/>
    <lineage>
        <taxon>Eukaryota</taxon>
        <taxon>Metazoa</taxon>
        <taxon>Ecdysozoa</taxon>
        <taxon>Nematoda</taxon>
        <taxon>Enoplea</taxon>
        <taxon>Dorylaimia</taxon>
        <taxon>Trichinellida</taxon>
        <taxon>Trichuridae</taxon>
        <taxon>Trichuris</taxon>
    </lineage>
</organism>
<evidence type="ECO:0000313" key="10">
    <source>
        <dbReference type="EMBL" id="KFD55515.1"/>
    </source>
</evidence>
<dbReference type="Pfam" id="PF00447">
    <property type="entry name" value="HSF_DNA-bind"/>
    <property type="match status" value="1"/>
</dbReference>